<reference evidence="3 4" key="1">
    <citation type="submission" date="2021-01" db="EMBL/GenBank/DDBJ databases">
        <title>WGS of actinomycetes isolated from Thailand.</title>
        <authorList>
            <person name="Thawai C."/>
        </authorList>
    </citation>
    <scope>NUCLEOTIDE SEQUENCE [LARGE SCALE GENOMIC DNA]</scope>
    <source>
        <strain evidence="3 4">LPG 2</strain>
    </source>
</reference>
<feature type="compositionally biased region" description="Basic and acidic residues" evidence="1">
    <location>
        <begin position="59"/>
        <end position="70"/>
    </location>
</feature>
<dbReference type="Proteomes" id="UP000602198">
    <property type="component" value="Unassembled WGS sequence"/>
</dbReference>
<name>A0ABS1M6U2_9NOCA</name>
<organism evidence="3 4">
    <name type="scientific">Nocardia acididurans</name>
    <dbReference type="NCBI Taxonomy" id="2802282"/>
    <lineage>
        <taxon>Bacteria</taxon>
        <taxon>Bacillati</taxon>
        <taxon>Actinomycetota</taxon>
        <taxon>Actinomycetes</taxon>
        <taxon>Mycobacteriales</taxon>
        <taxon>Nocardiaceae</taxon>
        <taxon>Nocardia</taxon>
    </lineage>
</organism>
<evidence type="ECO:0000313" key="3">
    <source>
        <dbReference type="EMBL" id="MBL1076271.1"/>
    </source>
</evidence>
<sequence length="103" mass="10405">MSPHQRFRIGVVAVSGALLLALGSGPLTVATANAAPEVVSVVPAKNPNYPLAPDAPGSEQKKDKNQEKAESLGGGVATKVIDTVAGLLKCGLNFALPSVKCSV</sequence>
<protein>
    <recommendedName>
        <fullName evidence="5">DUF732 domain-containing protein</fullName>
    </recommendedName>
</protein>
<comment type="caution">
    <text evidence="3">The sequence shown here is derived from an EMBL/GenBank/DDBJ whole genome shotgun (WGS) entry which is preliminary data.</text>
</comment>
<gene>
    <name evidence="3" type="ORF">JK358_17880</name>
</gene>
<dbReference type="RefSeq" id="WP_201948810.1">
    <property type="nucleotide sequence ID" value="NZ_JAERRJ010000006.1"/>
</dbReference>
<feature type="region of interest" description="Disordered" evidence="1">
    <location>
        <begin position="46"/>
        <end position="72"/>
    </location>
</feature>
<proteinExistence type="predicted"/>
<dbReference type="EMBL" id="JAERRJ010000006">
    <property type="protein sequence ID" value="MBL1076271.1"/>
    <property type="molecule type" value="Genomic_DNA"/>
</dbReference>
<feature type="signal peptide" evidence="2">
    <location>
        <begin position="1"/>
        <end position="34"/>
    </location>
</feature>
<keyword evidence="2" id="KW-0732">Signal</keyword>
<evidence type="ECO:0000256" key="1">
    <source>
        <dbReference type="SAM" id="MobiDB-lite"/>
    </source>
</evidence>
<evidence type="ECO:0000313" key="4">
    <source>
        <dbReference type="Proteomes" id="UP000602198"/>
    </source>
</evidence>
<evidence type="ECO:0008006" key="5">
    <source>
        <dbReference type="Google" id="ProtNLM"/>
    </source>
</evidence>
<keyword evidence="4" id="KW-1185">Reference proteome</keyword>
<evidence type="ECO:0000256" key="2">
    <source>
        <dbReference type="SAM" id="SignalP"/>
    </source>
</evidence>
<accession>A0ABS1M6U2</accession>
<feature type="chain" id="PRO_5046818842" description="DUF732 domain-containing protein" evidence="2">
    <location>
        <begin position="35"/>
        <end position="103"/>
    </location>
</feature>